<keyword evidence="6" id="KW-1185">Reference proteome</keyword>
<dbReference type="RefSeq" id="WP_307228903.1">
    <property type="nucleotide sequence ID" value="NZ_JAUSVF010000001.1"/>
</dbReference>
<feature type="domain" description="HTH marR-type" evidence="4">
    <location>
        <begin position="7"/>
        <end position="139"/>
    </location>
</feature>
<gene>
    <name evidence="5" type="ORF">QO002_001892</name>
</gene>
<evidence type="ECO:0000256" key="3">
    <source>
        <dbReference type="ARBA" id="ARBA00023163"/>
    </source>
</evidence>
<evidence type="ECO:0000313" key="6">
    <source>
        <dbReference type="Proteomes" id="UP001230207"/>
    </source>
</evidence>
<dbReference type="InterPro" id="IPR000835">
    <property type="entry name" value="HTH_MarR-typ"/>
</dbReference>
<dbReference type="PRINTS" id="PR00598">
    <property type="entry name" value="HTHMARR"/>
</dbReference>
<dbReference type="PROSITE" id="PS50995">
    <property type="entry name" value="HTH_MARR_2"/>
    <property type="match status" value="1"/>
</dbReference>
<dbReference type="Proteomes" id="UP001230207">
    <property type="component" value="Unassembled WGS sequence"/>
</dbReference>
<evidence type="ECO:0000256" key="2">
    <source>
        <dbReference type="ARBA" id="ARBA00023125"/>
    </source>
</evidence>
<dbReference type="SUPFAM" id="SSF46785">
    <property type="entry name" value="Winged helix' DNA-binding domain"/>
    <property type="match status" value="1"/>
</dbReference>
<dbReference type="PANTHER" id="PTHR42756">
    <property type="entry name" value="TRANSCRIPTIONAL REGULATOR, MARR"/>
    <property type="match status" value="1"/>
</dbReference>
<dbReference type="InterPro" id="IPR036390">
    <property type="entry name" value="WH_DNA-bd_sf"/>
</dbReference>
<dbReference type="EMBL" id="JAUSVF010000001">
    <property type="protein sequence ID" value="MDQ0319754.1"/>
    <property type="molecule type" value="Genomic_DNA"/>
</dbReference>
<dbReference type="PANTHER" id="PTHR42756:SF1">
    <property type="entry name" value="TRANSCRIPTIONAL REPRESSOR OF EMRAB OPERON"/>
    <property type="match status" value="1"/>
</dbReference>
<sequence length="148" mass="16816">MPDVATDRDLFDALANVNRKLRVLFDARVKETGLTLSRARVLFTLLRRDGLNQRDLAEELGIETPTTVRLLDGMEKQGFLERRTEATDRRAKRIHLTPHGRQSAEEIEELARQIRIDVLEGIGTAEKQATLKVVNTIVDNIMQQIGKD</sequence>
<keyword evidence="1" id="KW-0805">Transcription regulation</keyword>
<evidence type="ECO:0000259" key="4">
    <source>
        <dbReference type="PROSITE" id="PS50995"/>
    </source>
</evidence>
<accession>A0ABU0BNC6</accession>
<dbReference type="InterPro" id="IPR036388">
    <property type="entry name" value="WH-like_DNA-bd_sf"/>
</dbReference>
<dbReference type="SMART" id="SM00347">
    <property type="entry name" value="HTH_MARR"/>
    <property type="match status" value="1"/>
</dbReference>
<proteinExistence type="predicted"/>
<dbReference type="InterPro" id="IPR023187">
    <property type="entry name" value="Tscrpt_reg_MarR-type_CS"/>
</dbReference>
<keyword evidence="2" id="KW-0238">DNA-binding</keyword>
<keyword evidence="3" id="KW-0804">Transcription</keyword>
<evidence type="ECO:0000313" key="5">
    <source>
        <dbReference type="EMBL" id="MDQ0319754.1"/>
    </source>
</evidence>
<name>A0ABU0BNC6_9HYPH</name>
<evidence type="ECO:0000256" key="1">
    <source>
        <dbReference type="ARBA" id="ARBA00023015"/>
    </source>
</evidence>
<dbReference type="Gene3D" id="1.10.10.10">
    <property type="entry name" value="Winged helix-like DNA-binding domain superfamily/Winged helix DNA-binding domain"/>
    <property type="match status" value="1"/>
</dbReference>
<protein>
    <submittedName>
        <fullName evidence="5">MarR family transcriptional regulator for hemolysin</fullName>
    </submittedName>
</protein>
<organism evidence="5 6">
    <name type="scientific">Pararhizobium capsulatum DSM 1112</name>
    <dbReference type="NCBI Taxonomy" id="1121113"/>
    <lineage>
        <taxon>Bacteria</taxon>
        <taxon>Pseudomonadati</taxon>
        <taxon>Pseudomonadota</taxon>
        <taxon>Alphaproteobacteria</taxon>
        <taxon>Hyphomicrobiales</taxon>
        <taxon>Rhizobiaceae</taxon>
        <taxon>Rhizobium/Agrobacterium group</taxon>
        <taxon>Pararhizobium</taxon>
    </lineage>
</organism>
<reference evidence="5 6" key="1">
    <citation type="submission" date="2023-07" db="EMBL/GenBank/DDBJ databases">
        <title>Genomic Encyclopedia of Type Strains, Phase IV (KMG-IV): sequencing the most valuable type-strain genomes for metagenomic binning, comparative biology and taxonomic classification.</title>
        <authorList>
            <person name="Goeker M."/>
        </authorList>
    </citation>
    <scope>NUCLEOTIDE SEQUENCE [LARGE SCALE GENOMIC DNA]</scope>
    <source>
        <strain evidence="5 6">DSM 1112</strain>
    </source>
</reference>
<dbReference type="PROSITE" id="PS01117">
    <property type="entry name" value="HTH_MARR_1"/>
    <property type="match status" value="1"/>
</dbReference>
<dbReference type="Pfam" id="PF12802">
    <property type="entry name" value="MarR_2"/>
    <property type="match status" value="1"/>
</dbReference>
<comment type="caution">
    <text evidence="5">The sequence shown here is derived from an EMBL/GenBank/DDBJ whole genome shotgun (WGS) entry which is preliminary data.</text>
</comment>